<organism evidence="3 4">
    <name type="scientific">Vreelandella glaciei</name>
    <dbReference type="NCBI Taxonomy" id="186761"/>
    <lineage>
        <taxon>Bacteria</taxon>
        <taxon>Pseudomonadati</taxon>
        <taxon>Pseudomonadota</taxon>
        <taxon>Gammaproteobacteria</taxon>
        <taxon>Oceanospirillales</taxon>
        <taxon>Halomonadaceae</taxon>
        <taxon>Vreelandella</taxon>
    </lineage>
</organism>
<dbReference type="InterPro" id="IPR006076">
    <property type="entry name" value="FAD-dep_OxRdtase"/>
</dbReference>
<evidence type="ECO:0000259" key="2">
    <source>
        <dbReference type="Pfam" id="PF01266"/>
    </source>
</evidence>
<name>A0A7Z0LS49_9GAMM</name>
<dbReference type="RefSeq" id="WP_179915690.1">
    <property type="nucleotide sequence ID" value="NZ_JACCDE010000009.1"/>
</dbReference>
<keyword evidence="4" id="KW-1185">Reference proteome</keyword>
<accession>A0A7Z0LS49</accession>
<dbReference type="PRINTS" id="PR00420">
    <property type="entry name" value="RNGMNOXGNASE"/>
</dbReference>
<dbReference type="Gene3D" id="3.30.9.10">
    <property type="entry name" value="D-Amino Acid Oxidase, subunit A, domain 2"/>
    <property type="match status" value="1"/>
</dbReference>
<dbReference type="Pfam" id="PF01266">
    <property type="entry name" value="DAO"/>
    <property type="match status" value="1"/>
</dbReference>
<comment type="caution">
    <text evidence="3">The sequence shown here is derived from an EMBL/GenBank/DDBJ whole genome shotgun (WGS) entry which is preliminary data.</text>
</comment>
<proteinExistence type="predicted"/>
<dbReference type="Gene3D" id="3.50.50.60">
    <property type="entry name" value="FAD/NAD(P)-binding domain"/>
    <property type="match status" value="1"/>
</dbReference>
<evidence type="ECO:0000313" key="3">
    <source>
        <dbReference type="EMBL" id="NYS77599.1"/>
    </source>
</evidence>
<gene>
    <name evidence="3" type="ORF">HZS80_07705</name>
</gene>
<dbReference type="EMBL" id="JACCDE010000009">
    <property type="protein sequence ID" value="NYS77599.1"/>
    <property type="molecule type" value="Genomic_DNA"/>
</dbReference>
<dbReference type="Proteomes" id="UP000526892">
    <property type="component" value="Unassembled WGS sequence"/>
</dbReference>
<evidence type="ECO:0000256" key="1">
    <source>
        <dbReference type="ARBA" id="ARBA00023002"/>
    </source>
</evidence>
<protein>
    <submittedName>
        <fullName evidence="3">FAD-dependent oxidoreductase</fullName>
    </submittedName>
</protein>
<dbReference type="InterPro" id="IPR036188">
    <property type="entry name" value="FAD/NAD-bd_sf"/>
</dbReference>
<keyword evidence="1" id="KW-0560">Oxidoreductase</keyword>
<dbReference type="AlphaFoldDB" id="A0A7Z0LS49"/>
<dbReference type="GO" id="GO:0005737">
    <property type="term" value="C:cytoplasm"/>
    <property type="evidence" value="ECO:0007669"/>
    <property type="project" value="TreeGrafter"/>
</dbReference>
<evidence type="ECO:0000313" key="4">
    <source>
        <dbReference type="Proteomes" id="UP000526892"/>
    </source>
</evidence>
<reference evidence="3 4" key="1">
    <citation type="journal article" date="2003" name="Extremophiles">
        <title>Halomonas glaciei sp. nov. isolated from fast ice of Adelie Land, Antarctica.</title>
        <authorList>
            <person name="Reddy G.S."/>
            <person name="Raghavan P.U."/>
            <person name="Sarita N.B."/>
            <person name="Prakash J.S."/>
            <person name="Nagesh N."/>
            <person name="Delille D."/>
            <person name="Shivaji S."/>
        </authorList>
    </citation>
    <scope>NUCLEOTIDE SEQUENCE [LARGE SCALE GENOMIC DNA]</scope>
    <source>
        <strain evidence="3 4">DD39</strain>
    </source>
</reference>
<dbReference type="PANTHER" id="PTHR13847">
    <property type="entry name" value="SARCOSINE DEHYDROGENASE-RELATED"/>
    <property type="match status" value="1"/>
</dbReference>
<dbReference type="SUPFAM" id="SSF51905">
    <property type="entry name" value="FAD/NAD(P)-binding domain"/>
    <property type="match status" value="1"/>
</dbReference>
<sequence length="408" mass="45200">MDLKSGYPFWAVKNGLLKTFPKLTRDHQSEVVVIGGGITGALIADELSRHGHHVVVLERRDVGWGSSAASTALLQYEIDTHMTELAKRYGEADAVLAYRACADAIGELETLAAGLGDVDFERQQSLYYASNEEDVASLKEELALRLKHGFDASWLESEAILAEYGFVAPGAILTQLAASIDPYRMAYQLFTKLVERGGEVYDRTQMEMMTPDEQGVTLTLTNGATLRCQYVVMAAGYESQAWLPEKVAINRSSYALITDPLPPEALGKLRHTMVWESARPYLYMRTTCDGRLLVGGDDDDEDIPKRRDARVEEKAEGLAQKVEELWPKLDINPTFSWGGTFAETDDGLPFFGPHEAHGPRVHFAMAYGGNGISYSMIGATLLRALIEGEEHPLAEQFSFRRLAKITEQ</sequence>
<dbReference type="PANTHER" id="PTHR13847:SF201">
    <property type="entry name" value="PUTATIBE OXIDOREDUCTASE"/>
    <property type="match status" value="1"/>
</dbReference>
<feature type="domain" description="FAD dependent oxidoreductase" evidence="2">
    <location>
        <begin position="31"/>
        <end position="382"/>
    </location>
</feature>
<dbReference type="GO" id="GO:0016491">
    <property type="term" value="F:oxidoreductase activity"/>
    <property type="evidence" value="ECO:0007669"/>
    <property type="project" value="UniProtKB-KW"/>
</dbReference>